<evidence type="ECO:0000313" key="2">
    <source>
        <dbReference type="EMBL" id="KAK4321316.1"/>
    </source>
</evidence>
<feature type="domain" description="Mon2/Sec7/BIG1-like HDS" evidence="1">
    <location>
        <begin position="125"/>
        <end position="199"/>
    </location>
</feature>
<protein>
    <recommendedName>
        <fullName evidence="1">Mon2/Sec7/BIG1-like HDS domain-containing protein</fullName>
    </recommendedName>
</protein>
<dbReference type="EMBL" id="JAWZYT010000601">
    <property type="protein sequence ID" value="KAK4321316.1"/>
    <property type="molecule type" value="Genomic_DNA"/>
</dbReference>
<proteinExistence type="predicted"/>
<comment type="caution">
    <text evidence="2">The sequence shown here is derived from an EMBL/GenBank/DDBJ whole genome shotgun (WGS) entry which is preliminary data.</text>
</comment>
<organism evidence="2 3">
    <name type="scientific">Petrolisthes manimaculis</name>
    <dbReference type="NCBI Taxonomy" id="1843537"/>
    <lineage>
        <taxon>Eukaryota</taxon>
        <taxon>Metazoa</taxon>
        <taxon>Ecdysozoa</taxon>
        <taxon>Arthropoda</taxon>
        <taxon>Crustacea</taxon>
        <taxon>Multicrustacea</taxon>
        <taxon>Malacostraca</taxon>
        <taxon>Eumalacostraca</taxon>
        <taxon>Eucarida</taxon>
        <taxon>Decapoda</taxon>
        <taxon>Pleocyemata</taxon>
        <taxon>Anomura</taxon>
        <taxon>Galatheoidea</taxon>
        <taxon>Porcellanidae</taxon>
        <taxon>Petrolisthes</taxon>
    </lineage>
</organism>
<evidence type="ECO:0000313" key="3">
    <source>
        <dbReference type="Proteomes" id="UP001292094"/>
    </source>
</evidence>
<dbReference type="InterPro" id="IPR015403">
    <property type="entry name" value="Mon2/Sec7/BIG1-like_HDS"/>
</dbReference>
<sequence length="242" mass="27706">MKLGRTEIEDGGYHLYAGIEKTETEKDIGVVIDDKLKFSDHLTEKLNKANKIVGLIRRSFVHLEPEVFKPLFTALVRPHLEYANQIFCEYFSEVGCSPKEDIALSVVDQLSEVSRMFLESGLEMSRNLNFQEFWQPFQHIMMNNTWCCIKNKVVQCVSQLVRFNTINFNKSGWQTIIKVFHLTATSHQKYLVIPAFDSAKANIGNPKYLTRTASLDQPIASSAGYVMADKDAEQQDIFIEEL</sequence>
<dbReference type="Proteomes" id="UP001292094">
    <property type="component" value="Unassembled WGS sequence"/>
</dbReference>
<gene>
    <name evidence="2" type="ORF">Pmani_007892</name>
</gene>
<dbReference type="PANTHER" id="PTHR33332">
    <property type="entry name" value="REVERSE TRANSCRIPTASE DOMAIN-CONTAINING PROTEIN"/>
    <property type="match status" value="1"/>
</dbReference>
<name>A0AAE1Q7F3_9EUCA</name>
<reference evidence="2" key="1">
    <citation type="submission" date="2023-11" db="EMBL/GenBank/DDBJ databases">
        <title>Genome assemblies of two species of porcelain crab, Petrolisthes cinctipes and Petrolisthes manimaculis (Anomura: Porcellanidae).</title>
        <authorList>
            <person name="Angst P."/>
        </authorList>
    </citation>
    <scope>NUCLEOTIDE SEQUENCE</scope>
    <source>
        <strain evidence="2">PB745_02</strain>
        <tissue evidence="2">Gill</tissue>
    </source>
</reference>
<dbReference type="Pfam" id="PF09324">
    <property type="entry name" value="Sec7-like_HDS"/>
    <property type="match status" value="1"/>
</dbReference>
<accession>A0AAE1Q7F3</accession>
<keyword evidence="3" id="KW-1185">Reference proteome</keyword>
<dbReference type="AlphaFoldDB" id="A0AAE1Q7F3"/>
<evidence type="ECO:0000259" key="1">
    <source>
        <dbReference type="Pfam" id="PF09324"/>
    </source>
</evidence>